<keyword evidence="6" id="KW-0560">Oxidoreductase</keyword>
<dbReference type="GO" id="GO:0005506">
    <property type="term" value="F:iron ion binding"/>
    <property type="evidence" value="ECO:0007669"/>
    <property type="project" value="InterPro"/>
</dbReference>
<dbReference type="InterPro" id="IPR050182">
    <property type="entry name" value="Cytochrome_P450_fam2"/>
</dbReference>
<dbReference type="Proteomes" id="UP000807504">
    <property type="component" value="Unassembled WGS sequence"/>
</dbReference>
<dbReference type="GO" id="GO:0006082">
    <property type="term" value="P:organic acid metabolic process"/>
    <property type="evidence" value="ECO:0007669"/>
    <property type="project" value="TreeGrafter"/>
</dbReference>
<evidence type="ECO:0000313" key="7">
    <source>
        <dbReference type="EMBL" id="KAF8764657.1"/>
    </source>
</evidence>
<evidence type="ECO:0000256" key="5">
    <source>
        <dbReference type="PIRSR" id="PIRSR602401-1"/>
    </source>
</evidence>
<dbReference type="PRINTS" id="PR00463">
    <property type="entry name" value="EP450I"/>
</dbReference>
<evidence type="ECO:0000256" key="6">
    <source>
        <dbReference type="RuleBase" id="RU000461"/>
    </source>
</evidence>
<sequence length="394" mass="44839">MGAAVLTDNSWLSTSIAYLNGEPWKVVRKFFLQILKERGANSIKSSIAGPLYDSIKSTINDLKAKKGEPVNLIELLTEKCTTIMRLTLFGEVGVTDEQIKKFNELYAGEVMCMTPLNMLMCGTYAKYFIFPFMPHYSEAVKCNKQMEKLLHDILNEHKATYDAENPRDIIDEYFKEKDQRRSRGDSTAEYFTDEALVGSLMQFMGDGVLGVASFASLFVKNVLDSTEEDKLYKEIVDVIGLDRQPTIEDKSKMTYFNAYILEAMRTSDFFNIFPTLECTKETTLGGYRIPKGAILLMNFYSTHYDPEVFEEPTKFNPSRYIQTEGKRRPELPLTFGIGKRSCLGEGFVMMQVFLLFATLLQNFHLRLPDGSKQITAEEFLTGNVLICAIPRDKS</sequence>
<accession>A0A8T0E386</accession>
<keyword evidence="5 6" id="KW-0349">Heme</keyword>
<dbReference type="InterPro" id="IPR002401">
    <property type="entry name" value="Cyt_P450_E_grp-I"/>
</dbReference>
<dbReference type="InterPro" id="IPR017972">
    <property type="entry name" value="Cyt_P450_CS"/>
</dbReference>
<feature type="binding site" description="axial binding residue" evidence="5">
    <location>
        <position position="342"/>
    </location>
    <ligand>
        <name>heme</name>
        <dbReference type="ChEBI" id="CHEBI:30413"/>
    </ligand>
    <ligandPart>
        <name>Fe</name>
        <dbReference type="ChEBI" id="CHEBI:18248"/>
    </ligandPart>
</feature>
<name>A0A8T0E386_ARGBR</name>
<keyword evidence="8" id="KW-1185">Reference proteome</keyword>
<keyword evidence="3 5" id="KW-0408">Iron</keyword>
<reference evidence="7" key="1">
    <citation type="journal article" date="2020" name="bioRxiv">
        <title>Chromosome-level reference genome of the European wasp spider Argiope bruennichi: a resource for studies on range expansion and evolutionary adaptation.</title>
        <authorList>
            <person name="Sheffer M.M."/>
            <person name="Hoppe A."/>
            <person name="Krehenwinkel H."/>
            <person name="Uhl G."/>
            <person name="Kuss A.W."/>
            <person name="Jensen L."/>
            <person name="Jensen C."/>
            <person name="Gillespie R.G."/>
            <person name="Hoff K.J."/>
            <person name="Prost S."/>
        </authorList>
    </citation>
    <scope>NUCLEOTIDE SEQUENCE</scope>
</reference>
<evidence type="ECO:0000256" key="1">
    <source>
        <dbReference type="ARBA" id="ARBA00010617"/>
    </source>
</evidence>
<keyword evidence="2 5" id="KW-0479">Metal-binding</keyword>
<protein>
    <submittedName>
        <fullName evidence="7">Cytochrome P450 18a1 like protein</fullName>
    </submittedName>
</protein>
<dbReference type="Gene3D" id="1.10.630.10">
    <property type="entry name" value="Cytochrome P450"/>
    <property type="match status" value="1"/>
</dbReference>
<evidence type="ECO:0000256" key="4">
    <source>
        <dbReference type="ARBA" id="ARBA00023033"/>
    </source>
</evidence>
<organism evidence="7 8">
    <name type="scientific">Argiope bruennichi</name>
    <name type="common">Wasp spider</name>
    <name type="synonym">Aranea bruennichi</name>
    <dbReference type="NCBI Taxonomy" id="94029"/>
    <lineage>
        <taxon>Eukaryota</taxon>
        <taxon>Metazoa</taxon>
        <taxon>Ecdysozoa</taxon>
        <taxon>Arthropoda</taxon>
        <taxon>Chelicerata</taxon>
        <taxon>Arachnida</taxon>
        <taxon>Araneae</taxon>
        <taxon>Araneomorphae</taxon>
        <taxon>Entelegynae</taxon>
        <taxon>Araneoidea</taxon>
        <taxon>Araneidae</taxon>
        <taxon>Argiope</taxon>
    </lineage>
</organism>
<dbReference type="EMBL" id="JABXBU010002231">
    <property type="protein sequence ID" value="KAF8764657.1"/>
    <property type="molecule type" value="Genomic_DNA"/>
</dbReference>
<dbReference type="GO" id="GO:0020037">
    <property type="term" value="F:heme binding"/>
    <property type="evidence" value="ECO:0007669"/>
    <property type="project" value="InterPro"/>
</dbReference>
<dbReference type="PROSITE" id="PS00086">
    <property type="entry name" value="CYTOCHROME_P450"/>
    <property type="match status" value="1"/>
</dbReference>
<gene>
    <name evidence="7" type="ORF">HNY73_022712</name>
</gene>
<evidence type="ECO:0000256" key="3">
    <source>
        <dbReference type="ARBA" id="ARBA00023004"/>
    </source>
</evidence>
<dbReference type="InterPro" id="IPR001128">
    <property type="entry name" value="Cyt_P450"/>
</dbReference>
<dbReference type="PANTHER" id="PTHR24300">
    <property type="entry name" value="CYTOCHROME P450 508A4-RELATED"/>
    <property type="match status" value="1"/>
</dbReference>
<comment type="caution">
    <text evidence="7">The sequence shown here is derived from an EMBL/GenBank/DDBJ whole genome shotgun (WGS) entry which is preliminary data.</text>
</comment>
<dbReference type="GO" id="GO:0005737">
    <property type="term" value="C:cytoplasm"/>
    <property type="evidence" value="ECO:0007669"/>
    <property type="project" value="TreeGrafter"/>
</dbReference>
<reference evidence="7" key="2">
    <citation type="submission" date="2020-06" db="EMBL/GenBank/DDBJ databases">
        <authorList>
            <person name="Sheffer M."/>
        </authorList>
    </citation>
    <scope>NUCLEOTIDE SEQUENCE</scope>
</reference>
<dbReference type="GO" id="GO:0016712">
    <property type="term" value="F:oxidoreductase activity, acting on paired donors, with incorporation or reduction of molecular oxygen, reduced flavin or flavoprotein as one donor, and incorporation of one atom of oxygen"/>
    <property type="evidence" value="ECO:0007669"/>
    <property type="project" value="TreeGrafter"/>
</dbReference>
<dbReference type="Pfam" id="PF00067">
    <property type="entry name" value="p450"/>
    <property type="match status" value="1"/>
</dbReference>
<evidence type="ECO:0000313" key="8">
    <source>
        <dbReference type="Proteomes" id="UP000807504"/>
    </source>
</evidence>
<comment type="cofactor">
    <cofactor evidence="5">
        <name>heme</name>
        <dbReference type="ChEBI" id="CHEBI:30413"/>
    </cofactor>
</comment>
<dbReference type="AlphaFoldDB" id="A0A8T0E386"/>
<dbReference type="GO" id="GO:0006805">
    <property type="term" value="P:xenobiotic metabolic process"/>
    <property type="evidence" value="ECO:0007669"/>
    <property type="project" value="TreeGrafter"/>
</dbReference>
<proteinExistence type="inferred from homology"/>
<keyword evidence="4 6" id="KW-0503">Monooxygenase</keyword>
<dbReference type="SUPFAM" id="SSF48264">
    <property type="entry name" value="Cytochrome P450"/>
    <property type="match status" value="1"/>
</dbReference>
<comment type="similarity">
    <text evidence="1 6">Belongs to the cytochrome P450 family.</text>
</comment>
<evidence type="ECO:0000256" key="2">
    <source>
        <dbReference type="ARBA" id="ARBA00022723"/>
    </source>
</evidence>
<dbReference type="PANTHER" id="PTHR24300:SF375">
    <property type="entry name" value="CYTOCHROME P450 FAMILY"/>
    <property type="match status" value="1"/>
</dbReference>
<dbReference type="InterPro" id="IPR036396">
    <property type="entry name" value="Cyt_P450_sf"/>
</dbReference>